<reference evidence="1 2" key="1">
    <citation type="journal article" date="2024" name="BMC Genomics">
        <title>De novo assembly and annotation of Popillia japonica's genome with initial clues to its potential as an invasive pest.</title>
        <authorList>
            <person name="Cucini C."/>
            <person name="Boschi S."/>
            <person name="Funari R."/>
            <person name="Cardaioli E."/>
            <person name="Iannotti N."/>
            <person name="Marturano G."/>
            <person name="Paoli F."/>
            <person name="Bruttini M."/>
            <person name="Carapelli A."/>
            <person name="Frati F."/>
            <person name="Nardi F."/>
        </authorList>
    </citation>
    <scope>NUCLEOTIDE SEQUENCE [LARGE SCALE GENOMIC DNA]</scope>
    <source>
        <strain evidence="1">DMR45628</strain>
    </source>
</reference>
<keyword evidence="2" id="KW-1185">Reference proteome</keyword>
<comment type="caution">
    <text evidence="1">The sequence shown here is derived from an EMBL/GenBank/DDBJ whole genome shotgun (WGS) entry which is preliminary data.</text>
</comment>
<proteinExistence type="predicted"/>
<dbReference type="AlphaFoldDB" id="A0AAW1MJW9"/>
<organism evidence="1 2">
    <name type="scientific">Popillia japonica</name>
    <name type="common">Japanese beetle</name>
    <dbReference type="NCBI Taxonomy" id="7064"/>
    <lineage>
        <taxon>Eukaryota</taxon>
        <taxon>Metazoa</taxon>
        <taxon>Ecdysozoa</taxon>
        <taxon>Arthropoda</taxon>
        <taxon>Hexapoda</taxon>
        <taxon>Insecta</taxon>
        <taxon>Pterygota</taxon>
        <taxon>Neoptera</taxon>
        <taxon>Endopterygota</taxon>
        <taxon>Coleoptera</taxon>
        <taxon>Polyphaga</taxon>
        <taxon>Scarabaeiformia</taxon>
        <taxon>Scarabaeidae</taxon>
        <taxon>Rutelinae</taxon>
        <taxon>Popillia</taxon>
    </lineage>
</organism>
<name>A0AAW1MJW9_POPJA</name>
<dbReference type="Proteomes" id="UP001458880">
    <property type="component" value="Unassembled WGS sequence"/>
</dbReference>
<protein>
    <submittedName>
        <fullName evidence="1">Uncharacterized protein</fullName>
    </submittedName>
</protein>
<accession>A0AAW1MJW9</accession>
<sequence>MPSELGGLAKRTKNKIGSVGNAALPNREARIEREEKTKIAALPNREARIEREEKTKIEENKNRVNVEFSRLGHQRNATW</sequence>
<gene>
    <name evidence="1" type="ORF">QE152_g6001</name>
</gene>
<evidence type="ECO:0000313" key="1">
    <source>
        <dbReference type="EMBL" id="KAK9746668.1"/>
    </source>
</evidence>
<evidence type="ECO:0000313" key="2">
    <source>
        <dbReference type="Proteomes" id="UP001458880"/>
    </source>
</evidence>
<dbReference type="EMBL" id="JASPKY010000038">
    <property type="protein sequence ID" value="KAK9746668.1"/>
    <property type="molecule type" value="Genomic_DNA"/>
</dbReference>